<dbReference type="AlphaFoldDB" id="A0A8F6YC33"/>
<dbReference type="Pfam" id="PF03567">
    <property type="entry name" value="Sulfotransfer_2"/>
    <property type="match status" value="1"/>
</dbReference>
<feature type="region of interest" description="Disordered" evidence="1">
    <location>
        <begin position="445"/>
        <end position="464"/>
    </location>
</feature>
<gene>
    <name evidence="2" type="ORF">KYE46_08080</name>
</gene>
<keyword evidence="3" id="KW-1185">Reference proteome</keyword>
<feature type="compositionally biased region" description="Polar residues" evidence="1">
    <location>
        <begin position="455"/>
        <end position="464"/>
    </location>
</feature>
<name>A0A8F6YC33_9RHOB</name>
<dbReference type="GO" id="GO:0016020">
    <property type="term" value="C:membrane"/>
    <property type="evidence" value="ECO:0007669"/>
    <property type="project" value="InterPro"/>
</dbReference>
<evidence type="ECO:0000313" key="2">
    <source>
        <dbReference type="EMBL" id="QXT41153.1"/>
    </source>
</evidence>
<dbReference type="InterPro" id="IPR005331">
    <property type="entry name" value="Sulfotransferase"/>
</dbReference>
<dbReference type="RefSeq" id="WP_219004810.1">
    <property type="nucleotide sequence ID" value="NZ_CP079194.1"/>
</dbReference>
<evidence type="ECO:0000313" key="3">
    <source>
        <dbReference type="Proteomes" id="UP000825009"/>
    </source>
</evidence>
<dbReference type="EMBL" id="CP079194">
    <property type="protein sequence ID" value="QXT41153.1"/>
    <property type="molecule type" value="Genomic_DNA"/>
</dbReference>
<dbReference type="GO" id="GO:0008146">
    <property type="term" value="F:sulfotransferase activity"/>
    <property type="evidence" value="ECO:0007669"/>
    <property type="project" value="InterPro"/>
</dbReference>
<dbReference type="Proteomes" id="UP000825009">
    <property type="component" value="Chromosome"/>
</dbReference>
<proteinExistence type="predicted"/>
<evidence type="ECO:0000256" key="1">
    <source>
        <dbReference type="SAM" id="MobiDB-lite"/>
    </source>
</evidence>
<protein>
    <submittedName>
        <fullName evidence="2">Sulfotransferase family protein</fullName>
    </submittedName>
</protein>
<reference evidence="2 3" key="1">
    <citation type="submission" date="2021-07" db="EMBL/GenBank/DDBJ databases">
        <title>A novel Jannaschia species isolated from marine dinoflagellate Ceratoperidinium margalefii.</title>
        <authorList>
            <person name="Jiang Y."/>
            <person name="Li Z."/>
        </authorList>
    </citation>
    <scope>NUCLEOTIDE SEQUENCE [LARGE SCALE GENOMIC DNA]</scope>
    <source>
        <strain evidence="2 3">J12C1-MA-4</strain>
    </source>
</reference>
<organism evidence="2 3">
    <name type="scientific">Gymnodinialimonas ceratoperidinii</name>
    <dbReference type="NCBI Taxonomy" id="2856823"/>
    <lineage>
        <taxon>Bacteria</taxon>
        <taxon>Pseudomonadati</taxon>
        <taxon>Pseudomonadota</taxon>
        <taxon>Alphaproteobacteria</taxon>
        <taxon>Rhodobacterales</taxon>
        <taxon>Paracoccaceae</taxon>
        <taxon>Gymnodinialimonas</taxon>
    </lineage>
</organism>
<dbReference type="KEGG" id="gce:KYE46_08080"/>
<accession>A0A8F6YC33</accession>
<sequence length="464" mass="52469">MIFYFEENRLAFIHIPKTGGTSIRRALGDSPLSMAQGVIPAAWNTRNVVAAVRNPVDRFLSGFNMFKFGAPDTGGYYGIPRLPDLSVADALKILVDEGIPYDRTERNDVANFKHHVWPQTSDFHCLSSATDLLRYENLKSDAEKFLVSVGVPVELPHLRVTANNPNRLVVGDLTNEELSALEQFYSLDFYRLNYERQTAPESAIMVRQDPNPLRILWRVYFENVEASELSGSEVLPDPEVDLAAFLDERIEVKPEKTWPGRRKDLLEHFKRLENEFSGRMRLSHLMACTVVVLRREKDCEEARRLFFRLIEEYGAELAEDLNLRWLTSVCDTLVDTGKTELDRALALNGSIIAGLIKLAETERRLFCPPMKWPPRVRYSRGGVLFDGVISYWAEGGDMIDNLLHRISSTVESDSTAAPFVGKIIERVVEENTVISRMWALHGQNIPLNDKPTDGPGTNDSPSDG</sequence>